<evidence type="ECO:0000313" key="2">
    <source>
        <dbReference type="EMBL" id="RFB04849.1"/>
    </source>
</evidence>
<dbReference type="InterPro" id="IPR008321">
    <property type="entry name" value="UCP032146"/>
</dbReference>
<keyword evidence="3" id="KW-1185">Reference proteome</keyword>
<proteinExistence type="inferred from homology"/>
<accession>A0A371RHD1</accession>
<comment type="caution">
    <text evidence="2">The sequence shown here is derived from an EMBL/GenBank/DDBJ whole genome shotgun (WGS) entry which is preliminary data.</text>
</comment>
<dbReference type="NCBIfam" id="NF002769">
    <property type="entry name" value="PRK02853.1"/>
    <property type="match status" value="1"/>
</dbReference>
<dbReference type="Pfam" id="PF06793">
    <property type="entry name" value="UPF0262"/>
    <property type="match status" value="1"/>
</dbReference>
<dbReference type="RefSeq" id="WP_116391481.1">
    <property type="nucleotide sequence ID" value="NZ_QUQO01000001.1"/>
</dbReference>
<dbReference type="EMBL" id="QUQO01000001">
    <property type="protein sequence ID" value="RFB04849.1"/>
    <property type="molecule type" value="Genomic_DNA"/>
</dbReference>
<reference evidence="2 3" key="1">
    <citation type="submission" date="2018-08" db="EMBL/GenBank/DDBJ databases">
        <title>Parvularcula sp. SM1705, isolated from surface water of the South Sea China.</title>
        <authorList>
            <person name="Sun L."/>
        </authorList>
    </citation>
    <scope>NUCLEOTIDE SEQUENCE [LARGE SCALE GENOMIC DNA]</scope>
    <source>
        <strain evidence="2 3">SM1705</strain>
    </source>
</reference>
<dbReference type="OrthoDB" id="9798434at2"/>
<gene>
    <name evidence="2" type="ORF">DX908_05865</name>
</gene>
<comment type="similarity">
    <text evidence="1">Belongs to the UPF0262 family.</text>
</comment>
<dbReference type="Proteomes" id="UP000264589">
    <property type="component" value="Unassembled WGS sequence"/>
</dbReference>
<dbReference type="AlphaFoldDB" id="A0A371RHD1"/>
<dbReference type="PIRSF" id="PIRSF032146">
    <property type="entry name" value="UCP032146"/>
    <property type="match status" value="1"/>
</dbReference>
<dbReference type="HAMAP" id="MF_00678">
    <property type="entry name" value="UPF0262"/>
    <property type="match status" value="1"/>
</dbReference>
<evidence type="ECO:0000256" key="1">
    <source>
        <dbReference type="HAMAP-Rule" id="MF_00678"/>
    </source>
</evidence>
<protein>
    <recommendedName>
        <fullName evidence="1">UPF0262 protein DX908_05865</fullName>
    </recommendedName>
</protein>
<name>A0A371RHD1_9PROT</name>
<organism evidence="2 3">
    <name type="scientific">Parvularcula marina</name>
    <dbReference type="NCBI Taxonomy" id="2292771"/>
    <lineage>
        <taxon>Bacteria</taxon>
        <taxon>Pseudomonadati</taxon>
        <taxon>Pseudomonadota</taxon>
        <taxon>Alphaproteobacteria</taxon>
        <taxon>Parvularculales</taxon>
        <taxon>Parvularculaceae</taxon>
        <taxon>Parvularcula</taxon>
    </lineage>
</organism>
<sequence length="164" mass="18438">MSGARHLASIQIDEASLAARGSEIDHERKVAMHDLLADNAFNPVGVEHGGPYALSLLERDGRLVFEIRSEDGEGLAAHHLSMSPFRRLIKDYFMLCETYYDAIRAAMPEKLETIDMARRAVHNEGTELLIKRLEGKIELDFETARRLFTLICSISLRAANRGDQ</sequence>
<evidence type="ECO:0000313" key="3">
    <source>
        <dbReference type="Proteomes" id="UP000264589"/>
    </source>
</evidence>
<dbReference type="InParanoid" id="A0A371RHD1"/>